<evidence type="ECO:0000313" key="2">
    <source>
        <dbReference type="Proteomes" id="UP001156627"/>
    </source>
</evidence>
<comment type="caution">
    <text evidence="1">The sequence shown here is derived from an EMBL/GenBank/DDBJ whole genome shotgun (WGS) entry which is preliminary data.</text>
</comment>
<organism evidence="1 2">
    <name type="scientific">Dyella flagellata</name>
    <dbReference type="NCBI Taxonomy" id="1867833"/>
    <lineage>
        <taxon>Bacteria</taxon>
        <taxon>Pseudomonadati</taxon>
        <taxon>Pseudomonadota</taxon>
        <taxon>Gammaproteobacteria</taxon>
        <taxon>Lysobacterales</taxon>
        <taxon>Rhodanobacteraceae</taxon>
        <taxon>Dyella</taxon>
    </lineage>
</organism>
<proteinExistence type="predicted"/>
<sequence length="321" mass="35602">MFYMSAQRACTWLGLGAGEISIGSGNPLARLQWLHSMQRYLLAKISSDKTPFLSELIASGNAKPGKAFIHHGPFRGKGFNQRNKSGQLSMTSQPGGGLNESLVLNFGRDGLLNDTAWTRLASRAASFVIAYITETDGETISAIPIAIGDLIEENYFQVPLSSMGQLWMRASDIEQFKDAQSYETEDLSDMQHVSERQVKHALTTLLGESGPPKDWGGEMCDFVSSNLRIDREHKVGAFLLKGPSRFREMELSDCGKNADQIVRLFEVPADIYVVQHCHRIGARVRATMEAFALRRFLIAPCRIVAMDGYATLRLLRAHGFV</sequence>
<accession>A0ABQ5XAQ7</accession>
<reference evidence="2" key="1">
    <citation type="journal article" date="2019" name="Int. J. Syst. Evol. Microbiol.">
        <title>The Global Catalogue of Microorganisms (GCM) 10K type strain sequencing project: providing services to taxonomists for standard genome sequencing and annotation.</title>
        <authorList>
            <consortium name="The Broad Institute Genomics Platform"/>
            <consortium name="The Broad Institute Genome Sequencing Center for Infectious Disease"/>
            <person name="Wu L."/>
            <person name="Ma J."/>
        </authorList>
    </citation>
    <scope>NUCLEOTIDE SEQUENCE [LARGE SCALE GENOMIC DNA]</scope>
    <source>
        <strain evidence="2">NBRC 111981</strain>
    </source>
</reference>
<dbReference type="EMBL" id="BSOA01000010">
    <property type="protein sequence ID" value="GLQ87696.1"/>
    <property type="molecule type" value="Genomic_DNA"/>
</dbReference>
<evidence type="ECO:0000313" key="1">
    <source>
        <dbReference type="EMBL" id="GLQ87696.1"/>
    </source>
</evidence>
<gene>
    <name evidence="1" type="ORF">GCM10007898_12630</name>
</gene>
<dbReference type="Proteomes" id="UP001156627">
    <property type="component" value="Unassembled WGS sequence"/>
</dbReference>
<protein>
    <submittedName>
        <fullName evidence="1">Uncharacterized protein</fullName>
    </submittedName>
</protein>
<name>A0ABQ5XAQ7_9GAMM</name>
<dbReference type="RefSeq" id="WP_284331141.1">
    <property type="nucleotide sequence ID" value="NZ_BSOA01000010.1"/>
</dbReference>
<keyword evidence="2" id="KW-1185">Reference proteome</keyword>